<accession>A0A920CLF1</accession>
<keyword evidence="3" id="KW-1185">Reference proteome</keyword>
<evidence type="ECO:0000313" key="3">
    <source>
        <dbReference type="Proteomes" id="UP000678895"/>
    </source>
</evidence>
<dbReference type="InterPro" id="IPR004360">
    <property type="entry name" value="Glyas_Fos-R_dOase_dom"/>
</dbReference>
<dbReference type="Proteomes" id="UP000678895">
    <property type="component" value="Unassembled WGS sequence"/>
</dbReference>
<protein>
    <recommendedName>
        <fullName evidence="1">Glyoxalase/fosfomycin resistance/dioxygenase domain-containing protein</fullName>
    </recommendedName>
</protein>
<gene>
    <name evidence="2" type="ORF">J41TS4_13470</name>
</gene>
<dbReference type="AlphaFoldDB" id="A0A920CLF1"/>
<dbReference type="Pfam" id="PF00903">
    <property type="entry name" value="Glyoxalase"/>
    <property type="match status" value="1"/>
</dbReference>
<comment type="caution">
    <text evidence="2">The sequence shown here is derived from an EMBL/GenBank/DDBJ whole genome shotgun (WGS) entry which is preliminary data.</text>
</comment>
<dbReference type="InterPro" id="IPR029068">
    <property type="entry name" value="Glyas_Bleomycin-R_OHBP_Dase"/>
</dbReference>
<dbReference type="EMBL" id="BORS01000004">
    <property type="protein sequence ID" value="GIO41589.1"/>
    <property type="molecule type" value="Genomic_DNA"/>
</dbReference>
<sequence length="117" mass="13446">MTNPIQNQIKGVFIPVKNIESARDWYCSLLGLSTDGEIYFGHIYVLMMQGETSIVLDSKIYSPENVYKIPVLQLATDNIEKAYQFMRSRNVEVITEIQNGHWFNIKDPDGNVLMICK</sequence>
<name>A0A920CLF1_9BACL</name>
<organism evidence="2 3">
    <name type="scientific">Paenibacillus apis</name>
    <dbReference type="NCBI Taxonomy" id="1792174"/>
    <lineage>
        <taxon>Bacteria</taxon>
        <taxon>Bacillati</taxon>
        <taxon>Bacillota</taxon>
        <taxon>Bacilli</taxon>
        <taxon>Bacillales</taxon>
        <taxon>Paenibacillaceae</taxon>
        <taxon>Paenibacillus</taxon>
    </lineage>
</organism>
<dbReference type="SUPFAM" id="SSF54593">
    <property type="entry name" value="Glyoxalase/Bleomycin resistance protein/Dihydroxybiphenyl dioxygenase"/>
    <property type="match status" value="1"/>
</dbReference>
<proteinExistence type="predicted"/>
<feature type="domain" description="Glyoxalase/fosfomycin resistance/dioxygenase" evidence="1">
    <location>
        <begin position="12"/>
        <end position="114"/>
    </location>
</feature>
<dbReference type="Gene3D" id="3.10.180.10">
    <property type="entry name" value="2,3-Dihydroxybiphenyl 1,2-Dioxygenase, domain 1"/>
    <property type="match status" value="1"/>
</dbReference>
<evidence type="ECO:0000313" key="2">
    <source>
        <dbReference type="EMBL" id="GIO41589.1"/>
    </source>
</evidence>
<reference evidence="2" key="1">
    <citation type="submission" date="2021-03" db="EMBL/GenBank/DDBJ databases">
        <title>Antimicrobial resistance genes in bacteria isolated from Japanese honey, and their potential for conferring macrolide and lincosamide resistance in the American foulbrood pathogen Paenibacillus larvae.</title>
        <authorList>
            <person name="Okamoto M."/>
            <person name="Kumagai M."/>
            <person name="Kanamori H."/>
            <person name="Takamatsu D."/>
        </authorList>
    </citation>
    <scope>NUCLEOTIDE SEQUENCE</scope>
    <source>
        <strain evidence="2">J41TS4</strain>
    </source>
</reference>
<dbReference type="RefSeq" id="WP_301625889.1">
    <property type="nucleotide sequence ID" value="NZ_BORS01000004.1"/>
</dbReference>
<evidence type="ECO:0000259" key="1">
    <source>
        <dbReference type="Pfam" id="PF00903"/>
    </source>
</evidence>